<name>A0A8S1H5I7_9PELO</name>
<feature type="compositionally biased region" description="Basic and acidic residues" evidence="1">
    <location>
        <begin position="33"/>
        <end position="43"/>
    </location>
</feature>
<feature type="region of interest" description="Disordered" evidence="1">
    <location>
        <begin position="26"/>
        <end position="46"/>
    </location>
</feature>
<dbReference type="AlphaFoldDB" id="A0A8S1H5I7"/>
<dbReference type="Proteomes" id="UP000835052">
    <property type="component" value="Unassembled WGS sequence"/>
</dbReference>
<protein>
    <submittedName>
        <fullName evidence="2">Uncharacterized protein</fullName>
    </submittedName>
</protein>
<gene>
    <name evidence="2" type="ORF">CAUJ_LOCUS6493</name>
</gene>
<organism evidence="2 3">
    <name type="scientific">Caenorhabditis auriculariae</name>
    <dbReference type="NCBI Taxonomy" id="2777116"/>
    <lineage>
        <taxon>Eukaryota</taxon>
        <taxon>Metazoa</taxon>
        <taxon>Ecdysozoa</taxon>
        <taxon>Nematoda</taxon>
        <taxon>Chromadorea</taxon>
        <taxon>Rhabditida</taxon>
        <taxon>Rhabditina</taxon>
        <taxon>Rhabditomorpha</taxon>
        <taxon>Rhabditoidea</taxon>
        <taxon>Rhabditidae</taxon>
        <taxon>Peloderinae</taxon>
        <taxon>Caenorhabditis</taxon>
    </lineage>
</organism>
<comment type="caution">
    <text evidence="2">The sequence shown here is derived from an EMBL/GenBank/DDBJ whole genome shotgun (WGS) entry which is preliminary data.</text>
</comment>
<dbReference type="EMBL" id="CAJGYM010000016">
    <property type="protein sequence ID" value="CAD6190574.1"/>
    <property type="molecule type" value="Genomic_DNA"/>
</dbReference>
<sequence length="82" mass="9574">MGQGFAEKGCICPGWHYEPQELREPQIPAAEHLTPESRQQPRADRRRHVKLPIAVQDQINGWRRCVRKKYELLLGPVCLHIH</sequence>
<accession>A0A8S1H5I7</accession>
<evidence type="ECO:0000313" key="2">
    <source>
        <dbReference type="EMBL" id="CAD6190574.1"/>
    </source>
</evidence>
<evidence type="ECO:0000313" key="3">
    <source>
        <dbReference type="Proteomes" id="UP000835052"/>
    </source>
</evidence>
<evidence type="ECO:0000256" key="1">
    <source>
        <dbReference type="SAM" id="MobiDB-lite"/>
    </source>
</evidence>
<reference evidence="2" key="1">
    <citation type="submission" date="2020-10" db="EMBL/GenBank/DDBJ databases">
        <authorList>
            <person name="Kikuchi T."/>
        </authorList>
    </citation>
    <scope>NUCLEOTIDE SEQUENCE</scope>
    <source>
        <strain evidence="2">NKZ352</strain>
    </source>
</reference>
<keyword evidence="3" id="KW-1185">Reference proteome</keyword>
<proteinExistence type="predicted"/>